<protein>
    <submittedName>
        <fullName evidence="1">Uncharacterized protein</fullName>
    </submittedName>
</protein>
<comment type="caution">
    <text evidence="1">The sequence shown here is derived from an EMBL/GenBank/DDBJ whole genome shotgun (WGS) entry which is preliminary data.</text>
</comment>
<proteinExistence type="predicted"/>
<keyword evidence="2" id="KW-1185">Reference proteome</keyword>
<sequence length="68" mass="8158">MFKANEHAMQMVNRCVAEEDRYQVEYDRREARRLRVSEWSVAVLHSVYALIKLNVVSPFLRRCMSVLR</sequence>
<dbReference type="AlphaFoldDB" id="A0A6L8LUE1"/>
<evidence type="ECO:0000313" key="1">
    <source>
        <dbReference type="EMBL" id="MYM56749.1"/>
    </source>
</evidence>
<name>A0A6L8LUE1_9RHOB</name>
<accession>A0A6L8LUE1</accession>
<gene>
    <name evidence="1" type="ORF">GR167_15625</name>
</gene>
<organism evidence="1 2">
    <name type="scientific">Thalassovita mangrovi</name>
    <dbReference type="NCBI Taxonomy" id="2692236"/>
    <lineage>
        <taxon>Bacteria</taxon>
        <taxon>Pseudomonadati</taxon>
        <taxon>Pseudomonadota</taxon>
        <taxon>Alphaproteobacteria</taxon>
        <taxon>Rhodobacterales</taxon>
        <taxon>Roseobacteraceae</taxon>
        <taxon>Thalassovita</taxon>
    </lineage>
</organism>
<dbReference type="RefSeq" id="WP_160974655.1">
    <property type="nucleotide sequence ID" value="NZ_WWEN01000007.1"/>
</dbReference>
<reference evidence="1 2" key="1">
    <citation type="submission" date="2020-01" db="EMBL/GenBank/DDBJ databases">
        <authorList>
            <person name="Chen S."/>
        </authorList>
    </citation>
    <scope>NUCLEOTIDE SEQUENCE [LARGE SCALE GENOMIC DNA]</scope>
    <source>
        <strain evidence="1 2">GS-10</strain>
    </source>
</reference>
<dbReference type="Proteomes" id="UP000479043">
    <property type="component" value="Unassembled WGS sequence"/>
</dbReference>
<evidence type="ECO:0000313" key="2">
    <source>
        <dbReference type="Proteomes" id="UP000479043"/>
    </source>
</evidence>
<dbReference type="EMBL" id="WWEN01000007">
    <property type="protein sequence ID" value="MYM56749.1"/>
    <property type="molecule type" value="Genomic_DNA"/>
</dbReference>